<dbReference type="PANTHER" id="PTHR30136">
    <property type="entry name" value="HELIX-TURN-HELIX TRANSCRIPTIONAL REGULATOR, ICLR FAMILY"/>
    <property type="match status" value="1"/>
</dbReference>
<dbReference type="Pfam" id="PF09339">
    <property type="entry name" value="HTH_IclR"/>
    <property type="match status" value="1"/>
</dbReference>
<keyword evidence="3" id="KW-0804">Transcription</keyword>
<comment type="caution">
    <text evidence="6">The sequence shown here is derived from an EMBL/GenBank/DDBJ whole genome shotgun (WGS) entry which is preliminary data.</text>
</comment>
<dbReference type="SUPFAM" id="SSF55781">
    <property type="entry name" value="GAF domain-like"/>
    <property type="match status" value="1"/>
</dbReference>
<reference evidence="7" key="1">
    <citation type="journal article" date="2019" name="Int. J. Syst. Evol. Microbiol.">
        <title>The Global Catalogue of Microorganisms (GCM) 10K type strain sequencing project: providing services to taxonomists for standard genome sequencing and annotation.</title>
        <authorList>
            <consortium name="The Broad Institute Genomics Platform"/>
            <consortium name="The Broad Institute Genome Sequencing Center for Infectious Disease"/>
            <person name="Wu L."/>
            <person name="Ma J."/>
        </authorList>
    </citation>
    <scope>NUCLEOTIDE SEQUENCE [LARGE SCALE GENOMIC DNA]</scope>
    <source>
        <strain evidence="7">JCM 18304</strain>
    </source>
</reference>
<dbReference type="EMBL" id="BAABJQ010000013">
    <property type="protein sequence ID" value="GAA5190230.1"/>
    <property type="molecule type" value="Genomic_DNA"/>
</dbReference>
<dbReference type="Proteomes" id="UP001501570">
    <property type="component" value="Unassembled WGS sequence"/>
</dbReference>
<dbReference type="PANTHER" id="PTHR30136:SF24">
    <property type="entry name" value="HTH-TYPE TRANSCRIPTIONAL REPRESSOR ALLR"/>
    <property type="match status" value="1"/>
</dbReference>
<dbReference type="PROSITE" id="PS51077">
    <property type="entry name" value="HTH_ICLR"/>
    <property type="match status" value="1"/>
</dbReference>
<keyword evidence="1" id="KW-0805">Transcription regulation</keyword>
<gene>
    <name evidence="6" type="ORF">GCM10023322_44930</name>
</gene>
<dbReference type="SMART" id="SM00346">
    <property type="entry name" value="HTH_ICLR"/>
    <property type="match status" value="1"/>
</dbReference>
<dbReference type="InterPro" id="IPR005471">
    <property type="entry name" value="Tscrpt_reg_IclR_N"/>
</dbReference>
<dbReference type="SUPFAM" id="SSF46785">
    <property type="entry name" value="Winged helix' DNA-binding domain"/>
    <property type="match status" value="1"/>
</dbReference>
<dbReference type="InterPro" id="IPR050707">
    <property type="entry name" value="HTH_MetabolicPath_Reg"/>
</dbReference>
<feature type="domain" description="HTH iclR-type" evidence="4">
    <location>
        <begin position="1"/>
        <end position="61"/>
    </location>
</feature>
<evidence type="ECO:0000256" key="2">
    <source>
        <dbReference type="ARBA" id="ARBA00023125"/>
    </source>
</evidence>
<keyword evidence="2" id="KW-0238">DNA-binding</keyword>
<dbReference type="InterPro" id="IPR029016">
    <property type="entry name" value="GAF-like_dom_sf"/>
</dbReference>
<dbReference type="PROSITE" id="PS51078">
    <property type="entry name" value="ICLR_ED"/>
    <property type="match status" value="1"/>
</dbReference>
<protein>
    <submittedName>
        <fullName evidence="6">IclR family transcriptional regulator</fullName>
    </submittedName>
</protein>
<evidence type="ECO:0000259" key="5">
    <source>
        <dbReference type="PROSITE" id="PS51078"/>
    </source>
</evidence>
<dbReference type="InterPro" id="IPR036388">
    <property type="entry name" value="WH-like_DNA-bd_sf"/>
</dbReference>
<keyword evidence="7" id="KW-1185">Reference proteome</keyword>
<dbReference type="RefSeq" id="WP_345632515.1">
    <property type="nucleotide sequence ID" value="NZ_BAABJQ010000013.1"/>
</dbReference>
<evidence type="ECO:0000313" key="7">
    <source>
        <dbReference type="Proteomes" id="UP001501570"/>
    </source>
</evidence>
<sequence>MRSSDRLLDLLEELSAANGATLTALSSKLQLPKPTVLRFLRSLEERAWVIRLPDGGYALGPHFLATAQKAIGDDAVLRCAAPHMLSLRDLLDETVSLLSVAGTSRVCTIEYRSSQPLRFVHEIGMRAPLHAGASGKVLLAFGPAALRKAVLAEPLERFTGHTFTDVAHLENELRKVRGAGWAMSRGERSEGGLAFAVPVRDPQSGRVHSLTIFAPEARYRAAERATWVRQLTACARAIETAAGVSRGDHCA</sequence>
<evidence type="ECO:0000256" key="1">
    <source>
        <dbReference type="ARBA" id="ARBA00023015"/>
    </source>
</evidence>
<evidence type="ECO:0000313" key="6">
    <source>
        <dbReference type="EMBL" id="GAA5190230.1"/>
    </source>
</evidence>
<dbReference type="InterPro" id="IPR014757">
    <property type="entry name" value="Tscrpt_reg_IclR_C"/>
</dbReference>
<evidence type="ECO:0000259" key="4">
    <source>
        <dbReference type="PROSITE" id="PS51077"/>
    </source>
</evidence>
<accession>A0ABP9S3Y0</accession>
<dbReference type="Gene3D" id="3.30.450.40">
    <property type="match status" value="1"/>
</dbReference>
<feature type="domain" description="IclR-ED" evidence="5">
    <location>
        <begin position="62"/>
        <end position="244"/>
    </location>
</feature>
<organism evidence="6 7">
    <name type="scientific">Rugosimonospora acidiphila</name>
    <dbReference type="NCBI Taxonomy" id="556531"/>
    <lineage>
        <taxon>Bacteria</taxon>
        <taxon>Bacillati</taxon>
        <taxon>Actinomycetota</taxon>
        <taxon>Actinomycetes</taxon>
        <taxon>Micromonosporales</taxon>
        <taxon>Micromonosporaceae</taxon>
        <taxon>Rugosimonospora</taxon>
    </lineage>
</organism>
<dbReference type="InterPro" id="IPR036390">
    <property type="entry name" value="WH_DNA-bd_sf"/>
</dbReference>
<proteinExistence type="predicted"/>
<dbReference type="Pfam" id="PF01614">
    <property type="entry name" value="IclR_C"/>
    <property type="match status" value="1"/>
</dbReference>
<name>A0ABP9S3Y0_9ACTN</name>
<evidence type="ECO:0000256" key="3">
    <source>
        <dbReference type="ARBA" id="ARBA00023163"/>
    </source>
</evidence>
<dbReference type="Gene3D" id="1.10.10.10">
    <property type="entry name" value="Winged helix-like DNA-binding domain superfamily/Winged helix DNA-binding domain"/>
    <property type="match status" value="1"/>
</dbReference>